<name>L5LPB2_MYODS</name>
<dbReference type="GO" id="GO:0035871">
    <property type="term" value="P:protein K11-linked deubiquitination"/>
    <property type="evidence" value="ECO:0007669"/>
    <property type="project" value="TreeGrafter"/>
</dbReference>
<dbReference type="Gene3D" id="3.90.70.80">
    <property type="match status" value="1"/>
</dbReference>
<evidence type="ECO:0000313" key="2">
    <source>
        <dbReference type="EMBL" id="ELK27916.1"/>
    </source>
</evidence>
<dbReference type="PANTHER" id="PTHR12419">
    <property type="entry name" value="OTU DOMAIN CONTAINING PROTEIN"/>
    <property type="match status" value="1"/>
</dbReference>
<dbReference type="AlphaFoldDB" id="L5LPB2"/>
<dbReference type="SUPFAM" id="SSF54001">
    <property type="entry name" value="Cysteine proteinases"/>
    <property type="match status" value="1"/>
</dbReference>
<evidence type="ECO:0000313" key="3">
    <source>
        <dbReference type="Proteomes" id="UP000010556"/>
    </source>
</evidence>
<dbReference type="GO" id="GO:0044313">
    <property type="term" value="P:protein K6-linked deubiquitination"/>
    <property type="evidence" value="ECO:0007669"/>
    <property type="project" value="TreeGrafter"/>
</dbReference>
<dbReference type="Proteomes" id="UP000010556">
    <property type="component" value="Unassembled WGS sequence"/>
</dbReference>
<dbReference type="InterPro" id="IPR038765">
    <property type="entry name" value="Papain-like_cys_pep_sf"/>
</dbReference>
<reference evidence="3" key="1">
    <citation type="journal article" date="2013" name="Science">
        <title>Comparative analysis of bat genomes provides insight into the evolution of flight and immunity.</title>
        <authorList>
            <person name="Zhang G."/>
            <person name="Cowled C."/>
            <person name="Shi Z."/>
            <person name="Huang Z."/>
            <person name="Bishop-Lilly K.A."/>
            <person name="Fang X."/>
            <person name="Wynne J.W."/>
            <person name="Xiong Z."/>
            <person name="Baker M.L."/>
            <person name="Zhao W."/>
            <person name="Tachedjian M."/>
            <person name="Zhu Y."/>
            <person name="Zhou P."/>
            <person name="Jiang X."/>
            <person name="Ng J."/>
            <person name="Yang L."/>
            <person name="Wu L."/>
            <person name="Xiao J."/>
            <person name="Feng Y."/>
            <person name="Chen Y."/>
            <person name="Sun X."/>
            <person name="Zhang Y."/>
            <person name="Marsh G.A."/>
            <person name="Crameri G."/>
            <person name="Broder C.C."/>
            <person name="Frey K.G."/>
            <person name="Wang L.F."/>
            <person name="Wang J."/>
        </authorList>
    </citation>
    <scope>NUCLEOTIDE SEQUENCE [LARGE SCALE GENOMIC DNA]</scope>
</reference>
<proteinExistence type="predicted"/>
<dbReference type="GO" id="GO:0004843">
    <property type="term" value="F:cysteine-type deubiquitinase activity"/>
    <property type="evidence" value="ECO:0007669"/>
    <property type="project" value="TreeGrafter"/>
</dbReference>
<evidence type="ECO:0000256" key="1">
    <source>
        <dbReference type="SAM" id="MobiDB-lite"/>
    </source>
</evidence>
<dbReference type="GO" id="GO:0050821">
    <property type="term" value="P:protein stabilization"/>
    <property type="evidence" value="ECO:0007669"/>
    <property type="project" value="TreeGrafter"/>
</dbReference>
<gene>
    <name evidence="2" type="ORF">MDA_GLEAN10024270</name>
</gene>
<dbReference type="PANTHER" id="PTHR12419:SF7">
    <property type="entry name" value="OTU DOMAIN-CONTAINING PROTEIN 3"/>
    <property type="match status" value="1"/>
</dbReference>
<feature type="region of interest" description="Disordered" evidence="1">
    <location>
        <begin position="193"/>
        <end position="284"/>
    </location>
</feature>
<accession>L5LPB2</accession>
<organism evidence="2 3">
    <name type="scientific">Myotis davidii</name>
    <name type="common">David's myotis</name>
    <dbReference type="NCBI Taxonomy" id="225400"/>
    <lineage>
        <taxon>Eukaryota</taxon>
        <taxon>Metazoa</taxon>
        <taxon>Chordata</taxon>
        <taxon>Craniata</taxon>
        <taxon>Vertebrata</taxon>
        <taxon>Euteleostomi</taxon>
        <taxon>Mammalia</taxon>
        <taxon>Eutheria</taxon>
        <taxon>Laurasiatheria</taxon>
        <taxon>Chiroptera</taxon>
        <taxon>Yangochiroptera</taxon>
        <taxon>Vespertilionidae</taxon>
        <taxon>Myotis</taxon>
    </lineage>
</organism>
<sequence length="295" mass="33189">MIKQREDFEPFVEDDIPFEKHVASLAKPGTFAGNDAIVAFARNHQLNVVIHQLNAPLWQIRGTDKSSVRELHIAYRYGEHYDSVRRINDNSEAPAHLQTDVRTERDAFGSSGLGIGCKGCMDPRGLLFVVLEFRLRDSCECGGVHDFNLIVQNLEAENYNIESAIIAMLQMNQGKRNNAEENLESSGRVLKQSGPLWEEGGSGSRIFGNQGLNEGRTENTKAQASPSEENKANKNHLPKVTNKQRREQQRLEKKKRQEERHRLKALESRSSHGDKSEAEASEQVTLVKTFAALNI</sequence>
<keyword evidence="3" id="KW-1185">Reference proteome</keyword>
<dbReference type="GO" id="GO:0071108">
    <property type="term" value="P:protein K48-linked deubiquitination"/>
    <property type="evidence" value="ECO:0007669"/>
    <property type="project" value="TreeGrafter"/>
</dbReference>
<protein>
    <submittedName>
        <fullName evidence="2">OTU domain-containing protein 3</fullName>
    </submittedName>
</protein>
<dbReference type="GO" id="GO:1990167">
    <property type="term" value="P:protein K27-linked deubiquitination"/>
    <property type="evidence" value="ECO:0007669"/>
    <property type="project" value="TreeGrafter"/>
</dbReference>
<feature type="compositionally biased region" description="Basic and acidic residues" evidence="1">
    <location>
        <begin position="244"/>
        <end position="278"/>
    </location>
</feature>
<dbReference type="InterPro" id="IPR050704">
    <property type="entry name" value="Peptidase_C85-like"/>
</dbReference>
<dbReference type="EMBL" id="KB109639">
    <property type="protein sequence ID" value="ELK27916.1"/>
    <property type="molecule type" value="Genomic_DNA"/>
</dbReference>